<feature type="binding site" evidence="8">
    <location>
        <position position="70"/>
    </location>
    <ligand>
        <name>Ca(2+)</name>
        <dbReference type="ChEBI" id="CHEBI:29108"/>
        <label>2</label>
    </ligand>
</feature>
<evidence type="ECO:0000256" key="7">
    <source>
        <dbReference type="PIRSR" id="PIRSR621190-1"/>
    </source>
</evidence>
<dbReference type="InterPro" id="IPR001818">
    <property type="entry name" value="Pept_M10_metallopeptidase"/>
</dbReference>
<dbReference type="OrthoDB" id="406838at2759"/>
<dbReference type="InterPro" id="IPR021190">
    <property type="entry name" value="Pept_M10A"/>
</dbReference>
<evidence type="ECO:0000313" key="11">
    <source>
        <dbReference type="Proteomes" id="UP000663832"/>
    </source>
</evidence>
<evidence type="ECO:0000256" key="8">
    <source>
        <dbReference type="PIRSR" id="PIRSR621190-2"/>
    </source>
</evidence>
<feature type="binding site" evidence="8">
    <location>
        <position position="108"/>
    </location>
    <ligand>
        <name>Ca(2+)</name>
        <dbReference type="ChEBI" id="CHEBI:29108"/>
        <label>3</label>
    </ligand>
</feature>
<feature type="binding site" evidence="8">
    <location>
        <position position="140"/>
    </location>
    <ligand>
        <name>Zn(2+)</name>
        <dbReference type="ChEBI" id="CHEBI:29105"/>
        <label>2</label>
        <note>catalytic</note>
    </ligand>
</feature>
<dbReference type="PANTHER" id="PTHR10201">
    <property type="entry name" value="MATRIX METALLOPROTEINASE"/>
    <property type="match status" value="1"/>
</dbReference>
<feature type="active site" evidence="7">
    <location>
        <position position="131"/>
    </location>
</feature>
<dbReference type="InterPro" id="IPR006026">
    <property type="entry name" value="Peptidase_Metallo"/>
</dbReference>
<dbReference type="PRINTS" id="PR00138">
    <property type="entry name" value="MATRIXIN"/>
</dbReference>
<feature type="binding site" evidence="8">
    <location>
        <position position="80"/>
    </location>
    <ligand>
        <name>Zn(2+)</name>
        <dbReference type="ChEBI" id="CHEBI:29105"/>
        <label>1</label>
    </ligand>
</feature>
<dbReference type="PANTHER" id="PTHR10201:SF323">
    <property type="entry name" value="MATRIX METALLOPROTEINASE-21"/>
    <property type="match status" value="1"/>
</dbReference>
<dbReference type="EMBL" id="CAJNOM010000005">
    <property type="protein sequence ID" value="CAF0752684.1"/>
    <property type="molecule type" value="Genomic_DNA"/>
</dbReference>
<evidence type="ECO:0000256" key="5">
    <source>
        <dbReference type="ARBA" id="ARBA00022833"/>
    </source>
</evidence>
<dbReference type="Proteomes" id="UP000663832">
    <property type="component" value="Unassembled WGS sequence"/>
</dbReference>
<dbReference type="InterPro" id="IPR024079">
    <property type="entry name" value="MetalloPept_cat_dom_sf"/>
</dbReference>
<dbReference type="GO" id="GO:0004222">
    <property type="term" value="F:metalloendopeptidase activity"/>
    <property type="evidence" value="ECO:0007669"/>
    <property type="project" value="InterPro"/>
</dbReference>
<comment type="cofactor">
    <cofactor evidence="8">
        <name>Zn(2+)</name>
        <dbReference type="ChEBI" id="CHEBI:29105"/>
    </cofactor>
    <text evidence="8">Binds 2 Zn(2+) ions per subunit.</text>
</comment>
<keyword evidence="8" id="KW-0106">Calcium</keyword>
<sequence>MNRPHCGNADFQLARMGMGKWSGSSLTWSLRSHPQQLSRERALALIQKAFDAWSVHIPLQIKACSTCKADFTIEAGSYQHGCNGGSFDGPNGVLAHAFLPTDGRIHFDADEPWTEESNGGGINFYSVAVHEIGHALGLNHNNNQNSIMFPSYIPSLNVHTLPDIDRRSIQEVYGASNGGGSNPSEPDACK</sequence>
<protein>
    <recommendedName>
        <fullName evidence="9">Peptidase metallopeptidase domain-containing protein</fullName>
    </recommendedName>
</protein>
<dbReference type="GO" id="GO:0008270">
    <property type="term" value="F:zinc ion binding"/>
    <property type="evidence" value="ECO:0007669"/>
    <property type="project" value="InterPro"/>
</dbReference>
<feature type="binding site" evidence="8">
    <location>
        <position position="111"/>
    </location>
    <ligand>
        <name>Ca(2+)</name>
        <dbReference type="ChEBI" id="CHEBI:29108"/>
        <label>1</label>
    </ligand>
</feature>
<comment type="caution">
    <text evidence="10">The sequence shown here is derived from an EMBL/GenBank/DDBJ whole genome shotgun (WGS) entry which is preliminary data.</text>
</comment>
<dbReference type="SMART" id="SM00235">
    <property type="entry name" value="ZnMc"/>
    <property type="match status" value="1"/>
</dbReference>
<feature type="binding site" evidence="8">
    <location>
        <position position="106"/>
    </location>
    <ligand>
        <name>Zn(2+)</name>
        <dbReference type="ChEBI" id="CHEBI:29105"/>
        <label>1</label>
    </ligand>
</feature>
<feature type="binding site" evidence="8">
    <location>
        <position position="134"/>
    </location>
    <ligand>
        <name>Zn(2+)</name>
        <dbReference type="ChEBI" id="CHEBI:29105"/>
        <label>2</label>
        <note>catalytic</note>
    </ligand>
</feature>
<organism evidence="10 11">
    <name type="scientific">Adineta steineri</name>
    <dbReference type="NCBI Taxonomy" id="433720"/>
    <lineage>
        <taxon>Eukaryota</taxon>
        <taxon>Metazoa</taxon>
        <taxon>Spiralia</taxon>
        <taxon>Gnathifera</taxon>
        <taxon>Rotifera</taxon>
        <taxon>Eurotatoria</taxon>
        <taxon>Bdelloidea</taxon>
        <taxon>Adinetida</taxon>
        <taxon>Adinetidae</taxon>
        <taxon>Adineta</taxon>
    </lineage>
</organism>
<dbReference type="GO" id="GO:0031012">
    <property type="term" value="C:extracellular matrix"/>
    <property type="evidence" value="ECO:0007669"/>
    <property type="project" value="InterPro"/>
</dbReference>
<dbReference type="Pfam" id="PF00413">
    <property type="entry name" value="Peptidase_M10"/>
    <property type="match status" value="1"/>
</dbReference>
<evidence type="ECO:0000256" key="3">
    <source>
        <dbReference type="ARBA" id="ARBA00022723"/>
    </source>
</evidence>
<dbReference type="CDD" id="cd04278">
    <property type="entry name" value="ZnMc_MMP"/>
    <property type="match status" value="1"/>
</dbReference>
<feature type="binding site" evidence="8">
    <location>
        <position position="88"/>
    </location>
    <ligand>
        <name>Ca(2+)</name>
        <dbReference type="ChEBI" id="CHEBI:29108"/>
        <label>3</label>
    </ligand>
</feature>
<evidence type="ECO:0000256" key="6">
    <source>
        <dbReference type="ARBA" id="ARBA00023049"/>
    </source>
</evidence>
<feature type="domain" description="Peptidase metallopeptidase" evidence="9">
    <location>
        <begin position="17"/>
        <end position="175"/>
    </location>
</feature>
<keyword evidence="5 8" id="KW-0862">Zinc</keyword>
<gene>
    <name evidence="10" type="ORF">QVE165_LOCUS1585</name>
</gene>
<feature type="binding site" evidence="8">
    <location>
        <position position="111"/>
    </location>
    <ligand>
        <name>Ca(2+)</name>
        <dbReference type="ChEBI" id="CHEBI:29108"/>
        <label>3</label>
    </ligand>
</feature>
<feature type="binding site" description="in inhibited form" evidence="8">
    <location>
        <position position="6"/>
    </location>
    <ligand>
        <name>Zn(2+)</name>
        <dbReference type="ChEBI" id="CHEBI:29105"/>
        <label>2</label>
        <note>catalytic</note>
    </ligand>
</feature>
<feature type="binding site" evidence="8">
    <location>
        <position position="96"/>
    </location>
    <ligand>
        <name>Zn(2+)</name>
        <dbReference type="ChEBI" id="CHEBI:29105"/>
        <label>1</label>
    </ligand>
</feature>
<evidence type="ECO:0000313" key="10">
    <source>
        <dbReference type="EMBL" id="CAF0752684.1"/>
    </source>
</evidence>
<evidence type="ECO:0000259" key="9">
    <source>
        <dbReference type="SMART" id="SM00235"/>
    </source>
</evidence>
<feature type="binding site" evidence="8">
    <location>
        <position position="148"/>
    </location>
    <ligand>
        <name>Zn(2+)</name>
        <dbReference type="ChEBI" id="CHEBI:29105"/>
        <label>2</label>
        <note>catalytic</note>
    </ligand>
</feature>
<reference evidence="10" key="1">
    <citation type="submission" date="2021-02" db="EMBL/GenBank/DDBJ databases">
        <authorList>
            <person name="Nowell W R."/>
        </authorList>
    </citation>
    <scope>NUCLEOTIDE SEQUENCE</scope>
</reference>
<evidence type="ECO:0000256" key="2">
    <source>
        <dbReference type="ARBA" id="ARBA00022670"/>
    </source>
</evidence>
<proteinExistence type="inferred from homology"/>
<name>A0A813PGS1_9BILA</name>
<comment type="similarity">
    <text evidence="1">Belongs to the peptidase M10A family.</text>
</comment>
<keyword evidence="6" id="KW-0482">Metalloprotease</keyword>
<dbReference type="GO" id="GO:0006508">
    <property type="term" value="P:proteolysis"/>
    <property type="evidence" value="ECO:0007669"/>
    <property type="project" value="UniProtKB-KW"/>
</dbReference>
<dbReference type="Gene3D" id="3.40.390.10">
    <property type="entry name" value="Collagenase (Catalytic Domain)"/>
    <property type="match status" value="1"/>
</dbReference>
<comment type="cofactor">
    <cofactor evidence="8">
        <name>Ca(2+)</name>
        <dbReference type="ChEBI" id="CHEBI:29108"/>
    </cofactor>
    <text evidence="8">Can bind about 5 Ca(2+) ions per subunit.</text>
</comment>
<dbReference type="SUPFAM" id="SSF55486">
    <property type="entry name" value="Metalloproteases ('zincins'), catalytic domain"/>
    <property type="match status" value="1"/>
</dbReference>
<keyword evidence="3 8" id="KW-0479">Metal-binding</keyword>
<dbReference type="AlphaFoldDB" id="A0A813PGS1"/>
<feature type="binding site" evidence="8">
    <location>
        <position position="89"/>
    </location>
    <ligand>
        <name>Ca(2+)</name>
        <dbReference type="ChEBI" id="CHEBI:29108"/>
        <label>3</label>
    </ligand>
</feature>
<keyword evidence="4" id="KW-0378">Hydrolase</keyword>
<keyword evidence="2" id="KW-0645">Protease</keyword>
<keyword evidence="11" id="KW-1185">Reference proteome</keyword>
<evidence type="ECO:0000256" key="1">
    <source>
        <dbReference type="ARBA" id="ARBA00010370"/>
    </source>
</evidence>
<dbReference type="InterPro" id="IPR033739">
    <property type="entry name" value="M10A_MMP"/>
</dbReference>
<accession>A0A813PGS1</accession>
<evidence type="ECO:0000256" key="4">
    <source>
        <dbReference type="ARBA" id="ARBA00022801"/>
    </source>
</evidence>
<feature type="binding site" evidence="8">
    <location>
        <position position="130"/>
    </location>
    <ligand>
        <name>Zn(2+)</name>
        <dbReference type="ChEBI" id="CHEBI:29105"/>
        <label>2</label>
        <note>catalytic</note>
    </ligand>
</feature>